<dbReference type="PATRIC" id="fig|999415.3.peg.1523"/>
<dbReference type="BioCyc" id="ECAT999415-HMP:GTTI-1540-MONOMER"/>
<evidence type="ECO:0000313" key="3">
    <source>
        <dbReference type="Proteomes" id="UP000011758"/>
    </source>
</evidence>
<dbReference type="EMBL" id="AGEJ01000024">
    <property type="protein sequence ID" value="EMD16093.1"/>
    <property type="molecule type" value="Genomic_DNA"/>
</dbReference>
<proteinExistence type="predicted"/>
<name>M2ND29_9FIRM</name>
<keyword evidence="1" id="KW-0812">Transmembrane</keyword>
<evidence type="ECO:0000256" key="1">
    <source>
        <dbReference type="SAM" id="Phobius"/>
    </source>
</evidence>
<keyword evidence="1" id="KW-1133">Transmembrane helix</keyword>
<reference evidence="2 3" key="1">
    <citation type="submission" date="2013-02" db="EMBL/GenBank/DDBJ databases">
        <title>The Genome Sequence of Lactobacillus catenaformis F0143.</title>
        <authorList>
            <consortium name="The Broad Institute Genome Sequencing Platform"/>
            <person name="Earl A."/>
            <person name="Ward D."/>
            <person name="Feldgarden M."/>
            <person name="Gevers D."/>
            <person name="Izard J."/>
            <person name="Blanton J.M."/>
            <person name="Mathney J."/>
            <person name="Dewhirst F.E."/>
            <person name="Young S.K."/>
            <person name="Zeng Q."/>
            <person name="Gargeya S."/>
            <person name="Fitzgerald M."/>
            <person name="Haas B."/>
            <person name="Abouelleil A."/>
            <person name="Alvarado L."/>
            <person name="Arachchi H.M."/>
            <person name="Berlin A."/>
            <person name="Chapman S.B."/>
            <person name="Gearin G."/>
            <person name="Goldberg J."/>
            <person name="Griggs A."/>
            <person name="Gujja S."/>
            <person name="Hansen M."/>
            <person name="Heiman D."/>
            <person name="Howarth C."/>
            <person name="Larimer J."/>
            <person name="Lui A."/>
            <person name="MacDonald P.J.P."/>
            <person name="McCowen C."/>
            <person name="Montmayeur A."/>
            <person name="Murphy C."/>
            <person name="Neiman D."/>
            <person name="Pearson M."/>
            <person name="Priest M."/>
            <person name="Roberts A."/>
            <person name="Saif S."/>
            <person name="Shea T."/>
            <person name="Sisk P."/>
            <person name="Stolte C."/>
            <person name="Sykes S."/>
            <person name="Wortman J."/>
            <person name="Nusbaum C."/>
            <person name="Birren B."/>
        </authorList>
    </citation>
    <scope>NUCLEOTIDE SEQUENCE [LARGE SCALE GENOMIC DNA]</scope>
    <source>
        <strain evidence="2 3">OT 569</strain>
    </source>
</reference>
<sequence length="177" mass="20770">MRLDTHLVNIFFSQLLLICSLITGMICIIHNHILKYRYVSFLAVPLVIITFVLSITGLFFNLYSLFMTDYILLFIGLAGLGILFLYYILKKDSHYLIYQLFFIAYIILQYDVIFMLLNIGHLPFYTSIILGLILFMVFIIDEIVYNKLSERKSYYWLVGMGICLFVIVCLNTYFILS</sequence>
<dbReference type="Proteomes" id="UP000011758">
    <property type="component" value="Unassembled WGS sequence"/>
</dbReference>
<feature type="transmembrane region" description="Helical" evidence="1">
    <location>
        <begin position="6"/>
        <end position="29"/>
    </location>
</feature>
<dbReference type="STRING" id="999415.HMPREF9943_01496"/>
<dbReference type="AlphaFoldDB" id="M2ND29"/>
<keyword evidence="1" id="KW-0472">Membrane</keyword>
<feature type="transmembrane region" description="Helical" evidence="1">
    <location>
        <begin position="70"/>
        <end position="89"/>
    </location>
</feature>
<accession>M2ND29</accession>
<gene>
    <name evidence="2" type="ORF">HMPREF9943_01496</name>
</gene>
<dbReference type="RefSeq" id="WP_004803655.1">
    <property type="nucleotide sequence ID" value="NZ_KB446649.1"/>
</dbReference>
<keyword evidence="3" id="KW-1185">Reference proteome</keyword>
<feature type="transmembrane region" description="Helical" evidence="1">
    <location>
        <begin position="122"/>
        <end position="141"/>
    </location>
</feature>
<protein>
    <submittedName>
        <fullName evidence="2">Uncharacterized protein</fullName>
    </submittedName>
</protein>
<feature type="transmembrane region" description="Helical" evidence="1">
    <location>
        <begin position="96"/>
        <end position="116"/>
    </location>
</feature>
<feature type="transmembrane region" description="Helical" evidence="1">
    <location>
        <begin position="153"/>
        <end position="176"/>
    </location>
</feature>
<comment type="caution">
    <text evidence="2">The sequence shown here is derived from an EMBL/GenBank/DDBJ whole genome shotgun (WGS) entry which is preliminary data.</text>
</comment>
<organism evidence="2 3">
    <name type="scientific">Eggerthia catenaformis OT 569 = DSM 20559</name>
    <dbReference type="NCBI Taxonomy" id="999415"/>
    <lineage>
        <taxon>Bacteria</taxon>
        <taxon>Bacillati</taxon>
        <taxon>Bacillota</taxon>
        <taxon>Erysipelotrichia</taxon>
        <taxon>Erysipelotrichales</taxon>
        <taxon>Coprobacillaceae</taxon>
        <taxon>Eggerthia</taxon>
    </lineage>
</organism>
<evidence type="ECO:0000313" key="2">
    <source>
        <dbReference type="EMBL" id="EMD16093.1"/>
    </source>
</evidence>
<feature type="transmembrane region" description="Helical" evidence="1">
    <location>
        <begin position="41"/>
        <end position="64"/>
    </location>
</feature>